<dbReference type="RefSeq" id="WP_076173357.1">
    <property type="nucleotide sequence ID" value="NZ_MRTP01000008.1"/>
</dbReference>
<evidence type="ECO:0000313" key="2">
    <source>
        <dbReference type="EMBL" id="OMF51931.1"/>
    </source>
</evidence>
<dbReference type="SUPFAM" id="SSF54593">
    <property type="entry name" value="Glyoxalase/Bleomycin resistance protein/Dihydroxybiphenyl dioxygenase"/>
    <property type="match status" value="1"/>
</dbReference>
<dbReference type="InterPro" id="IPR004360">
    <property type="entry name" value="Glyas_Fos-R_dOase_dom"/>
</dbReference>
<dbReference type="CDD" id="cd06587">
    <property type="entry name" value="VOC"/>
    <property type="match status" value="1"/>
</dbReference>
<dbReference type="InterPro" id="IPR037523">
    <property type="entry name" value="VOC_core"/>
</dbReference>
<name>A0A1R1EJD4_9BACL</name>
<dbReference type="AlphaFoldDB" id="A0A1R1EJD4"/>
<dbReference type="Gene3D" id="3.10.180.10">
    <property type="entry name" value="2,3-Dihydroxybiphenyl 1,2-Dioxygenase, domain 1"/>
    <property type="match status" value="1"/>
</dbReference>
<dbReference type="STRING" id="297318.BK138_24180"/>
<dbReference type="PROSITE" id="PS51819">
    <property type="entry name" value="VOC"/>
    <property type="match status" value="1"/>
</dbReference>
<protein>
    <recommendedName>
        <fullName evidence="1">VOC domain-containing protein</fullName>
    </recommendedName>
</protein>
<sequence>MELLSGYIYIPVTNLERSVEWYAKYLHFETAFEDPLYVEMRSTTGIRIMLIVSEEAVNSQMTYSSGPQAAYGFVVPAIDQARQWLMDHGIEVRRISNYQGKSFGFYDPDGNIIELWSDYPKA</sequence>
<dbReference type="Proteomes" id="UP000187172">
    <property type="component" value="Unassembled WGS sequence"/>
</dbReference>
<gene>
    <name evidence="2" type="ORF">BK138_24180</name>
</gene>
<reference evidence="2 3" key="1">
    <citation type="submission" date="2016-11" db="EMBL/GenBank/DDBJ databases">
        <title>Paenibacillus species isolates.</title>
        <authorList>
            <person name="Beno S.M."/>
        </authorList>
    </citation>
    <scope>NUCLEOTIDE SEQUENCE [LARGE SCALE GENOMIC DNA]</scope>
    <source>
        <strain evidence="2 3">FSL R5-0378</strain>
    </source>
</reference>
<evidence type="ECO:0000259" key="1">
    <source>
        <dbReference type="PROSITE" id="PS51819"/>
    </source>
</evidence>
<comment type="caution">
    <text evidence="2">The sequence shown here is derived from an EMBL/GenBank/DDBJ whole genome shotgun (WGS) entry which is preliminary data.</text>
</comment>
<proteinExistence type="predicted"/>
<keyword evidence="3" id="KW-1185">Reference proteome</keyword>
<dbReference type="Pfam" id="PF00903">
    <property type="entry name" value="Glyoxalase"/>
    <property type="match status" value="1"/>
</dbReference>
<dbReference type="EMBL" id="MRTP01000008">
    <property type="protein sequence ID" value="OMF51931.1"/>
    <property type="molecule type" value="Genomic_DNA"/>
</dbReference>
<accession>A0A1R1EJD4</accession>
<dbReference type="InterPro" id="IPR029068">
    <property type="entry name" value="Glyas_Bleomycin-R_OHBP_Dase"/>
</dbReference>
<evidence type="ECO:0000313" key="3">
    <source>
        <dbReference type="Proteomes" id="UP000187172"/>
    </source>
</evidence>
<feature type="domain" description="VOC" evidence="1">
    <location>
        <begin position="4"/>
        <end position="118"/>
    </location>
</feature>
<organism evidence="2 3">
    <name type="scientific">Paenibacillus rhizosphaerae</name>
    <dbReference type="NCBI Taxonomy" id="297318"/>
    <lineage>
        <taxon>Bacteria</taxon>
        <taxon>Bacillati</taxon>
        <taxon>Bacillota</taxon>
        <taxon>Bacilli</taxon>
        <taxon>Bacillales</taxon>
        <taxon>Paenibacillaceae</taxon>
        <taxon>Paenibacillus</taxon>
    </lineage>
</organism>